<dbReference type="Proteomes" id="UP000664859">
    <property type="component" value="Unassembled WGS sequence"/>
</dbReference>
<dbReference type="AlphaFoldDB" id="A0A835YPS3"/>
<name>A0A835YPS3_9STRA</name>
<evidence type="ECO:0000256" key="2">
    <source>
        <dbReference type="SAM" id="MobiDB-lite"/>
    </source>
</evidence>
<dbReference type="EMBL" id="JAFCMP010000510">
    <property type="protein sequence ID" value="KAG5178979.1"/>
    <property type="molecule type" value="Genomic_DNA"/>
</dbReference>
<organism evidence="3 4">
    <name type="scientific">Tribonema minus</name>
    <dbReference type="NCBI Taxonomy" id="303371"/>
    <lineage>
        <taxon>Eukaryota</taxon>
        <taxon>Sar</taxon>
        <taxon>Stramenopiles</taxon>
        <taxon>Ochrophyta</taxon>
        <taxon>PX clade</taxon>
        <taxon>Xanthophyceae</taxon>
        <taxon>Tribonematales</taxon>
        <taxon>Tribonemataceae</taxon>
        <taxon>Tribonema</taxon>
    </lineage>
</organism>
<accession>A0A835YPS3</accession>
<feature type="coiled-coil region" evidence="1">
    <location>
        <begin position="196"/>
        <end position="340"/>
    </location>
</feature>
<proteinExistence type="predicted"/>
<protein>
    <submittedName>
        <fullName evidence="3">Uncharacterized protein</fullName>
    </submittedName>
</protein>
<keyword evidence="1" id="KW-0175">Coiled coil</keyword>
<feature type="compositionally biased region" description="Low complexity" evidence="2">
    <location>
        <begin position="449"/>
        <end position="458"/>
    </location>
</feature>
<sequence length="458" mass="49398">MHATLDIVAANEKQQQQQLNSPAIAELRRLAAQGATIPLAAHKALLSNFEAAAHAALQEAAATRTRVLGEMRGTFMEKYAELAQEVQAKGKAAQRVGELEQALEQALAAKAQLKEMAKAAVKETIAAERQGGLMRGRAKAAEAEAAALRRGISAASLRRGITELAARLAASLRRGISAASLRRGITELAARLGGRVEASESEAAWLRKEADAQQAEISRIRSALRRAKSKAEAAQASVAEVTAFAERQLVAGHEAKLQALRALRVDMEGQMAAARAELEARLSNEQQRSVQVKARLSNEQQRSAQLEARLSNEQQRSAQVDAVNAELKRAFAALAEQSKQDLEVTSAMWRTQVSGLVHEVTLRDARIAELSAKIADRPTRDEDAHRQLMAATAEVASLRAELQLKDEVLEMYREEVVKLAREAAEPAQAKADARTNAPALPRAPRRDAATATASLQSS</sequence>
<keyword evidence="4" id="KW-1185">Reference proteome</keyword>
<reference evidence="3" key="1">
    <citation type="submission" date="2021-02" db="EMBL/GenBank/DDBJ databases">
        <title>First Annotated Genome of the Yellow-green Alga Tribonema minus.</title>
        <authorList>
            <person name="Mahan K.M."/>
        </authorList>
    </citation>
    <scope>NUCLEOTIDE SEQUENCE</scope>
    <source>
        <strain evidence="3">UTEX B ZZ1240</strain>
    </source>
</reference>
<feature type="region of interest" description="Disordered" evidence="2">
    <location>
        <begin position="423"/>
        <end position="458"/>
    </location>
</feature>
<feature type="compositionally biased region" description="Low complexity" evidence="2">
    <location>
        <begin position="425"/>
        <end position="442"/>
    </location>
</feature>
<gene>
    <name evidence="3" type="ORF">JKP88DRAFT_350110</name>
</gene>
<feature type="coiled-coil region" evidence="1">
    <location>
        <begin position="96"/>
        <end position="123"/>
    </location>
</feature>
<evidence type="ECO:0000313" key="4">
    <source>
        <dbReference type="Proteomes" id="UP000664859"/>
    </source>
</evidence>
<comment type="caution">
    <text evidence="3">The sequence shown here is derived from an EMBL/GenBank/DDBJ whole genome shotgun (WGS) entry which is preliminary data.</text>
</comment>
<evidence type="ECO:0000313" key="3">
    <source>
        <dbReference type="EMBL" id="KAG5178979.1"/>
    </source>
</evidence>
<evidence type="ECO:0000256" key="1">
    <source>
        <dbReference type="SAM" id="Coils"/>
    </source>
</evidence>